<dbReference type="Proteomes" id="UP000199079">
    <property type="component" value="Unassembled WGS sequence"/>
</dbReference>
<accession>A0A1H3P9V3</accession>
<sequence>MPSEEYTNATILEKTDIKLTEIVVEKNRESVAEALNSEDNATNGSGILSESELTRLLYPKNCRLDGIEI</sequence>
<dbReference type="EMBL" id="FNPC01000022">
    <property type="protein sequence ID" value="SDY97868.1"/>
    <property type="molecule type" value="Genomic_DNA"/>
</dbReference>
<evidence type="ECO:0000313" key="1">
    <source>
        <dbReference type="EMBL" id="SDY97868.1"/>
    </source>
</evidence>
<protein>
    <submittedName>
        <fullName evidence="1">Uncharacterized protein</fullName>
    </submittedName>
</protein>
<evidence type="ECO:0000313" key="2">
    <source>
        <dbReference type="Proteomes" id="UP000199079"/>
    </source>
</evidence>
<keyword evidence="2" id="KW-1185">Reference proteome</keyword>
<reference evidence="2" key="1">
    <citation type="submission" date="2016-10" db="EMBL/GenBank/DDBJ databases">
        <authorList>
            <person name="Varghese N."/>
            <person name="Submissions S."/>
        </authorList>
    </citation>
    <scope>NUCLEOTIDE SEQUENCE [LARGE SCALE GENOMIC DNA]</scope>
    <source>
        <strain evidence="2">DC30,IBRC 10041,KCTC 4046</strain>
    </source>
</reference>
<dbReference type="RefSeq" id="WP_143114519.1">
    <property type="nucleotide sequence ID" value="NZ_FNPC01000022.1"/>
</dbReference>
<dbReference type="AlphaFoldDB" id="A0A1H3P9V3"/>
<name>A0A1H3P9V3_9EURY</name>
<proteinExistence type="predicted"/>
<organism evidence="1 2">
    <name type="scientific">Halopenitus persicus</name>
    <dbReference type="NCBI Taxonomy" id="1048396"/>
    <lineage>
        <taxon>Archaea</taxon>
        <taxon>Methanobacteriati</taxon>
        <taxon>Methanobacteriota</taxon>
        <taxon>Stenosarchaea group</taxon>
        <taxon>Halobacteria</taxon>
        <taxon>Halobacteriales</taxon>
        <taxon>Haloferacaceae</taxon>
        <taxon>Halopenitus</taxon>
    </lineage>
</organism>
<gene>
    <name evidence="1" type="ORF">SAMN05216564_1223</name>
</gene>